<dbReference type="PROSITE" id="PS50977">
    <property type="entry name" value="HTH_TETR_2"/>
    <property type="match status" value="1"/>
</dbReference>
<sequence length="210" mass="22648">MTSSPVVRPFRGVSAEQRLQQRRAALLEAGLTVIADSGMAGTTIEAVCAKAGLSKRYFYEHFRSRDELFAAVADGLIAQILAGAIESVRAHTELEDRFRAASSGVVTFLTADPRRARLFVDVIGNGQMYAAVGRAEHALAELIVDEIVRGTDTSEKQRARQYVVTVILVTGTAQAVTDWLDGSSQLTLDDLIDTVANLSTAAIRTVQPNL</sequence>
<keyword evidence="5" id="KW-1185">Reference proteome</keyword>
<evidence type="ECO:0000313" key="5">
    <source>
        <dbReference type="Proteomes" id="UP001519535"/>
    </source>
</evidence>
<comment type="caution">
    <text evidence="4">The sequence shown here is derived from an EMBL/GenBank/DDBJ whole genome shotgun (WGS) entry which is preliminary data.</text>
</comment>
<dbReference type="EMBL" id="JAHCLR010000028">
    <property type="protein sequence ID" value="MBS9534670.1"/>
    <property type="molecule type" value="Genomic_DNA"/>
</dbReference>
<dbReference type="SUPFAM" id="SSF46689">
    <property type="entry name" value="Homeodomain-like"/>
    <property type="match status" value="1"/>
</dbReference>
<accession>A0ABS5RK45</accession>
<dbReference type="PRINTS" id="PR00455">
    <property type="entry name" value="HTHTETR"/>
</dbReference>
<dbReference type="PANTHER" id="PTHR30055:SF226">
    <property type="entry name" value="HTH-TYPE TRANSCRIPTIONAL REGULATOR PKSA"/>
    <property type="match status" value="1"/>
</dbReference>
<evidence type="ECO:0000256" key="2">
    <source>
        <dbReference type="PROSITE-ProRule" id="PRU00335"/>
    </source>
</evidence>
<dbReference type="RefSeq" id="WP_214093541.1">
    <property type="nucleotide sequence ID" value="NZ_JAHCLR010000028.1"/>
</dbReference>
<keyword evidence="1 2" id="KW-0238">DNA-binding</keyword>
<gene>
    <name evidence="4" type="ORF">KIH27_13840</name>
</gene>
<dbReference type="InterPro" id="IPR009057">
    <property type="entry name" value="Homeodomain-like_sf"/>
</dbReference>
<dbReference type="Proteomes" id="UP001519535">
    <property type="component" value="Unassembled WGS sequence"/>
</dbReference>
<dbReference type="InterPro" id="IPR050109">
    <property type="entry name" value="HTH-type_TetR-like_transc_reg"/>
</dbReference>
<feature type="domain" description="HTH tetR-type" evidence="3">
    <location>
        <begin position="20"/>
        <end position="80"/>
    </location>
</feature>
<evidence type="ECO:0000256" key="1">
    <source>
        <dbReference type="ARBA" id="ARBA00023125"/>
    </source>
</evidence>
<evidence type="ECO:0000259" key="3">
    <source>
        <dbReference type="PROSITE" id="PS50977"/>
    </source>
</evidence>
<reference evidence="4 5" key="1">
    <citation type="submission" date="2021-05" db="EMBL/GenBank/DDBJ databases">
        <title>Mycobacterium acidophilum sp. nov., an extremely acid-tolerant member of the genus Mycobacterium.</title>
        <authorList>
            <person name="Xia J."/>
        </authorList>
    </citation>
    <scope>NUCLEOTIDE SEQUENCE [LARGE SCALE GENOMIC DNA]</scope>
    <source>
        <strain evidence="4 5">M1</strain>
    </source>
</reference>
<protein>
    <submittedName>
        <fullName evidence="4">TetR/AcrR family transcriptional regulator</fullName>
    </submittedName>
</protein>
<organism evidence="4 5">
    <name type="scientific">Mycolicibacter acidiphilus</name>
    <dbReference type="NCBI Taxonomy" id="2835306"/>
    <lineage>
        <taxon>Bacteria</taxon>
        <taxon>Bacillati</taxon>
        <taxon>Actinomycetota</taxon>
        <taxon>Actinomycetes</taxon>
        <taxon>Mycobacteriales</taxon>
        <taxon>Mycobacteriaceae</taxon>
        <taxon>Mycolicibacter</taxon>
    </lineage>
</organism>
<name>A0ABS5RK45_9MYCO</name>
<dbReference type="Gene3D" id="1.10.357.10">
    <property type="entry name" value="Tetracycline Repressor, domain 2"/>
    <property type="match status" value="1"/>
</dbReference>
<dbReference type="PANTHER" id="PTHR30055">
    <property type="entry name" value="HTH-TYPE TRANSCRIPTIONAL REGULATOR RUTR"/>
    <property type="match status" value="1"/>
</dbReference>
<evidence type="ECO:0000313" key="4">
    <source>
        <dbReference type="EMBL" id="MBS9534670.1"/>
    </source>
</evidence>
<proteinExistence type="predicted"/>
<feature type="DNA-binding region" description="H-T-H motif" evidence="2">
    <location>
        <begin position="43"/>
        <end position="62"/>
    </location>
</feature>
<dbReference type="InterPro" id="IPR001647">
    <property type="entry name" value="HTH_TetR"/>
</dbReference>
<dbReference type="Pfam" id="PF00440">
    <property type="entry name" value="TetR_N"/>
    <property type="match status" value="1"/>
</dbReference>